<dbReference type="InterPro" id="IPR039422">
    <property type="entry name" value="MarR/SlyA-like"/>
</dbReference>
<evidence type="ECO:0000256" key="1">
    <source>
        <dbReference type="SAM" id="MobiDB-lite"/>
    </source>
</evidence>
<dbReference type="InterPro" id="IPR036390">
    <property type="entry name" value="WH_DNA-bd_sf"/>
</dbReference>
<dbReference type="SUPFAM" id="SSF46785">
    <property type="entry name" value="Winged helix' DNA-binding domain"/>
    <property type="match status" value="1"/>
</dbReference>
<dbReference type="InterPro" id="IPR036388">
    <property type="entry name" value="WH-like_DNA-bd_sf"/>
</dbReference>
<dbReference type="AlphaFoldDB" id="A0A7G1KYA0"/>
<dbReference type="GO" id="GO:0006950">
    <property type="term" value="P:response to stress"/>
    <property type="evidence" value="ECO:0007669"/>
    <property type="project" value="TreeGrafter"/>
</dbReference>
<dbReference type="Gene3D" id="1.10.10.10">
    <property type="entry name" value="Winged helix-like DNA-binding domain superfamily/Winged helix DNA-binding domain"/>
    <property type="match status" value="1"/>
</dbReference>
<feature type="region of interest" description="Disordered" evidence="1">
    <location>
        <begin position="1"/>
        <end position="20"/>
    </location>
</feature>
<protein>
    <submittedName>
        <fullName evidence="3">MarR family protein</fullName>
    </submittedName>
</protein>
<feature type="domain" description="HTH marR-type" evidence="2">
    <location>
        <begin position="26"/>
        <end position="158"/>
    </location>
</feature>
<organism evidence="3">
    <name type="scientific">Aeromonas hydrophila</name>
    <dbReference type="NCBI Taxonomy" id="644"/>
    <lineage>
        <taxon>Bacteria</taxon>
        <taxon>Pseudomonadati</taxon>
        <taxon>Pseudomonadota</taxon>
        <taxon>Gammaproteobacteria</taxon>
        <taxon>Aeromonadales</taxon>
        <taxon>Aeromonadaceae</taxon>
        <taxon>Aeromonas</taxon>
    </lineage>
</organism>
<evidence type="ECO:0000259" key="2">
    <source>
        <dbReference type="PROSITE" id="PS50995"/>
    </source>
</evidence>
<sequence length="164" mass="17536">MINKPPLSTELPIPLPAPGEGKRGEAGHLGYLLRQAAAAQRLRMERALADLPITAPQFALLTMLDAYPGSSNAELARLTLLTPQTVSPMVTSLERSGLLARTPHLQHGRIQQLSLSPAGAALLAEAKTRVARLEQELAAPLAEEELLLVKRWLANLASGMEGEA</sequence>
<name>A0A7G1KYA0_AERHY</name>
<dbReference type="Pfam" id="PF01047">
    <property type="entry name" value="MarR"/>
    <property type="match status" value="1"/>
</dbReference>
<dbReference type="PANTHER" id="PTHR33164">
    <property type="entry name" value="TRANSCRIPTIONAL REGULATOR, MARR FAMILY"/>
    <property type="match status" value="1"/>
</dbReference>
<dbReference type="EMBL" id="LC570767">
    <property type="protein sequence ID" value="BCK60340.1"/>
    <property type="molecule type" value="Genomic_DNA"/>
</dbReference>
<dbReference type="InterPro" id="IPR000835">
    <property type="entry name" value="HTH_MarR-typ"/>
</dbReference>
<accession>A0A7G1KYA0</accession>
<dbReference type="RefSeq" id="WP_335852017.1">
    <property type="nucleotide sequence ID" value="NZ_JAUUBH010000002.1"/>
</dbReference>
<reference evidence="3" key="1">
    <citation type="submission" date="2020-07" db="EMBL/GenBank/DDBJ databases">
        <title>Aeromonas blaVEB-3.</title>
        <authorList>
            <person name="Sugiyama M."/>
            <person name="Asai T."/>
        </authorList>
    </citation>
    <scope>NUCLEOTIDE SEQUENCE</scope>
    <source>
        <strain evidence="3">K36</strain>
    </source>
</reference>
<dbReference type="PANTHER" id="PTHR33164:SF43">
    <property type="entry name" value="HTH-TYPE TRANSCRIPTIONAL REPRESSOR YETL"/>
    <property type="match status" value="1"/>
</dbReference>
<evidence type="ECO:0000313" key="3">
    <source>
        <dbReference type="EMBL" id="BCK60340.1"/>
    </source>
</evidence>
<dbReference type="PROSITE" id="PS50995">
    <property type="entry name" value="HTH_MARR_2"/>
    <property type="match status" value="1"/>
</dbReference>
<dbReference type="SMART" id="SM00347">
    <property type="entry name" value="HTH_MARR"/>
    <property type="match status" value="1"/>
</dbReference>
<proteinExistence type="predicted"/>
<dbReference type="GO" id="GO:0003700">
    <property type="term" value="F:DNA-binding transcription factor activity"/>
    <property type="evidence" value="ECO:0007669"/>
    <property type="project" value="InterPro"/>
</dbReference>